<dbReference type="InterPro" id="IPR056823">
    <property type="entry name" value="TEN-like_YD-shell"/>
</dbReference>
<organism evidence="3">
    <name type="scientific">Ralstonia solanacearum</name>
    <name type="common">Pseudomonas solanacearum</name>
    <dbReference type="NCBI Taxonomy" id="305"/>
    <lineage>
        <taxon>Bacteria</taxon>
        <taxon>Pseudomonadati</taxon>
        <taxon>Pseudomonadota</taxon>
        <taxon>Betaproteobacteria</taxon>
        <taxon>Burkholderiales</taxon>
        <taxon>Burkholderiaceae</taxon>
        <taxon>Ralstonia</taxon>
        <taxon>Ralstonia solanacearum species complex</taxon>
    </lineage>
</organism>
<dbReference type="InterPro" id="IPR050708">
    <property type="entry name" value="T6SS_VgrG/RHS"/>
</dbReference>
<protein>
    <submittedName>
        <fullName evidence="3">Core protein</fullName>
    </submittedName>
</protein>
<dbReference type="AlphaFoldDB" id="A0A0S4TUX9"/>
<dbReference type="Pfam" id="PF05593">
    <property type="entry name" value="RHS_repeat"/>
    <property type="match status" value="3"/>
</dbReference>
<dbReference type="InterPro" id="IPR006530">
    <property type="entry name" value="YD"/>
</dbReference>
<reference evidence="3" key="1">
    <citation type="submission" date="2015-10" db="EMBL/GenBank/DDBJ databases">
        <authorList>
            <person name="Gilbert D.G."/>
        </authorList>
    </citation>
    <scope>NUCLEOTIDE SEQUENCE</scope>
    <source>
        <strain evidence="3">Phyl III-seqv23</strain>
    </source>
</reference>
<dbReference type="PROSITE" id="PS50022">
    <property type="entry name" value="FA58C_3"/>
    <property type="match status" value="1"/>
</dbReference>
<keyword evidence="1" id="KW-0677">Repeat</keyword>
<sequence length="898" mass="95404">MGMKRFAKTRLWAAGLLLGCASSENVAGVSMWALLRRRALLALALGCGLIWGTNAWAGNVGAGANVGLGHLYCLSGAAPLMCANGPDAVAEMTIAGVNSKNDGIMNAICNGRCTYEFDSENNGNYSYRYMGPPDGKMIGDFAALLTGECASGYTRESDGTCQPRPPVQTCPISNPVIPGVGTKAYSESSEGGNADVPVTLVYRSASMYGVANRGGGQWMSNWQRSLDTRLAIDATPKVVAQRDNGSVSIFTQSGTTWAAPDIRDTLQSVTDTSGKITGWQYTVADTGAVETYDANGKLQSMRDRNGRTTTLAHNAANQLTAVTGPSGRSTSFGFDSQNRIASVTAPDGATTRYGYNADGMLSSVTRADGSVRQFVYENSRFPTSLTGVIDENGSRYATYAYDDQGRAISSAHAGGANQYQFQYGSNYQTTVTDPTGKTSVYTFLKQNGVLLPTSISAPCGLCGSTRQSSSYDANNNLIQETDYNGTVTTHAYDSQKREIQRVDGAGTASARTTSTEWHKIWNLPLRIASPTKLETYSYDSNGNLTRYSETPTADSDGSQGFSAAATGATRTTNWTYTADGQVATSSGPRTDVATSTTYVYRTANDTSTPPLYRKGDLYQIIDPLGRTTTINQYDANGRPLQTTDANGIVTAFTYSNRGWLTSQTITAASGTAQTTNYSYDAVGQLTKVTLPDGSTVSFIYDGAHRLTGAADSQGNSISYTLDAMGNRTQEQVTDPNAVLTQRVDRVFDSMNRPLRITQQGASPSGSTSDAPIKVVPAGITASSTSGDNVPARAIDGDPSAWIASGYATQWIEVDLGAAVPLKKVRMLVSQSPAGQTTHVVTGGMNPAPTSVLQTLSGNTSDGQWLEAALDGSVSVRYIRITTTSSPSWVSWHELEFYR</sequence>
<dbReference type="PANTHER" id="PTHR32305:SF15">
    <property type="entry name" value="PROTEIN RHSA-RELATED"/>
    <property type="match status" value="1"/>
</dbReference>
<dbReference type="PANTHER" id="PTHR32305">
    <property type="match status" value="1"/>
</dbReference>
<evidence type="ECO:0000256" key="1">
    <source>
        <dbReference type="ARBA" id="ARBA00022737"/>
    </source>
</evidence>
<accession>A0A0S4TUX9</accession>
<feature type="domain" description="F5/8 type C" evidence="2">
    <location>
        <begin position="760"/>
        <end position="898"/>
    </location>
</feature>
<dbReference type="EMBL" id="LN899819">
    <property type="protein sequence ID" value="CUV13443.1"/>
    <property type="molecule type" value="Genomic_DNA"/>
</dbReference>
<dbReference type="NCBIfam" id="TIGR01643">
    <property type="entry name" value="YD_repeat_2x"/>
    <property type="match status" value="4"/>
</dbReference>
<dbReference type="Pfam" id="PF00754">
    <property type="entry name" value="F5_F8_type_C"/>
    <property type="match status" value="1"/>
</dbReference>
<dbReference type="InterPro" id="IPR000421">
    <property type="entry name" value="FA58C"/>
</dbReference>
<evidence type="ECO:0000259" key="2">
    <source>
        <dbReference type="PROSITE" id="PS50022"/>
    </source>
</evidence>
<evidence type="ECO:0000313" key="3">
    <source>
        <dbReference type="EMBL" id="CUV13443.1"/>
    </source>
</evidence>
<dbReference type="Gene3D" id="2.180.10.10">
    <property type="entry name" value="RHS repeat-associated core"/>
    <property type="match status" value="2"/>
</dbReference>
<dbReference type="InterPro" id="IPR031325">
    <property type="entry name" value="RHS_repeat"/>
</dbReference>
<dbReference type="InterPro" id="IPR008979">
    <property type="entry name" value="Galactose-bd-like_sf"/>
</dbReference>
<gene>
    <name evidence="3" type="ORF">RUN39_v1_590001</name>
</gene>
<proteinExistence type="predicted"/>
<name>A0A0S4TUX9_RALSL</name>
<dbReference type="Pfam" id="PF25023">
    <property type="entry name" value="TEN_YD-shell"/>
    <property type="match status" value="1"/>
</dbReference>
<dbReference type="SUPFAM" id="SSF49785">
    <property type="entry name" value="Galactose-binding domain-like"/>
    <property type="match status" value="1"/>
</dbReference>